<evidence type="ECO:0000256" key="1">
    <source>
        <dbReference type="SAM" id="Phobius"/>
    </source>
</evidence>
<comment type="caution">
    <text evidence="2">The sequence shown here is derived from an EMBL/GenBank/DDBJ whole genome shotgun (WGS) entry which is preliminary data.</text>
</comment>
<sequence length="125" mass="14054">MCSISVLMVTNSEDDDEGDEPPSVESSTIDQEYHLALISALCGVAVAIITIAVLILLVKRVHTTEGSDPENANHADEKIWDDHRFSKMEVVLHRVSLKLHGETEHKDLCIFTERARDELKRIVVY</sequence>
<reference evidence="2" key="1">
    <citation type="submission" date="2023-07" db="EMBL/GenBank/DDBJ databases">
        <title>Chromosome-level genome assembly of Artemia franciscana.</title>
        <authorList>
            <person name="Jo E."/>
        </authorList>
    </citation>
    <scope>NUCLEOTIDE SEQUENCE</scope>
    <source>
        <tissue evidence="2">Whole body</tissue>
    </source>
</reference>
<evidence type="ECO:0000313" key="2">
    <source>
        <dbReference type="EMBL" id="KAK2726429.1"/>
    </source>
</evidence>
<gene>
    <name evidence="2" type="ORF">QYM36_000761</name>
</gene>
<evidence type="ECO:0000313" key="3">
    <source>
        <dbReference type="Proteomes" id="UP001187531"/>
    </source>
</evidence>
<dbReference type="EMBL" id="JAVRJZ010000002">
    <property type="protein sequence ID" value="KAK2726429.1"/>
    <property type="molecule type" value="Genomic_DNA"/>
</dbReference>
<keyword evidence="1" id="KW-0472">Membrane</keyword>
<organism evidence="2 3">
    <name type="scientific">Artemia franciscana</name>
    <name type="common">Brine shrimp</name>
    <name type="synonym">Artemia sanfranciscana</name>
    <dbReference type="NCBI Taxonomy" id="6661"/>
    <lineage>
        <taxon>Eukaryota</taxon>
        <taxon>Metazoa</taxon>
        <taxon>Ecdysozoa</taxon>
        <taxon>Arthropoda</taxon>
        <taxon>Crustacea</taxon>
        <taxon>Branchiopoda</taxon>
        <taxon>Anostraca</taxon>
        <taxon>Artemiidae</taxon>
        <taxon>Artemia</taxon>
    </lineage>
</organism>
<keyword evidence="3" id="KW-1185">Reference proteome</keyword>
<dbReference type="AlphaFoldDB" id="A0AA88IFU0"/>
<accession>A0AA88IFU0</accession>
<protein>
    <submittedName>
        <fullName evidence="2">Uncharacterized protein</fullName>
    </submittedName>
</protein>
<keyword evidence="1" id="KW-1133">Transmembrane helix</keyword>
<proteinExistence type="predicted"/>
<dbReference type="EMBL" id="JAVRJZ010000002">
    <property type="protein sequence ID" value="KAK2726430.1"/>
    <property type="molecule type" value="Genomic_DNA"/>
</dbReference>
<dbReference type="Proteomes" id="UP001187531">
    <property type="component" value="Unassembled WGS sequence"/>
</dbReference>
<feature type="transmembrane region" description="Helical" evidence="1">
    <location>
        <begin position="33"/>
        <end position="58"/>
    </location>
</feature>
<dbReference type="EMBL" id="JAVRJZ010000002">
    <property type="protein sequence ID" value="KAK2726428.1"/>
    <property type="molecule type" value="Genomic_DNA"/>
</dbReference>
<name>A0AA88IFU0_ARTSF</name>
<keyword evidence="1" id="KW-0812">Transmembrane</keyword>